<evidence type="ECO:0000313" key="2">
    <source>
        <dbReference type="Proteomes" id="UP001276659"/>
    </source>
</evidence>
<accession>A0AAD9YYY9</accession>
<keyword evidence="2" id="KW-1185">Reference proteome</keyword>
<evidence type="ECO:0000313" key="1">
    <source>
        <dbReference type="EMBL" id="KAK3168526.1"/>
    </source>
</evidence>
<name>A0AAD9YYY9_9LECA</name>
<reference evidence="1" key="1">
    <citation type="submission" date="2022-11" db="EMBL/GenBank/DDBJ databases">
        <title>Chromosomal genome sequence assembly and mating type (MAT) locus characterization of the leprose asexual lichenized fungus Lepraria neglecta (Nyl.) Erichsen.</title>
        <authorList>
            <person name="Allen J.L."/>
            <person name="Pfeffer B."/>
        </authorList>
    </citation>
    <scope>NUCLEOTIDE SEQUENCE</scope>
    <source>
        <strain evidence="1">Allen 5258</strain>
    </source>
</reference>
<sequence length="170" mass="19712">MADKMQISDLPDDILHRVFPHIHGEESLYALALANCRLNILTRPYICRDVDLRRAWPGFLEVNSMPLLCTVTLYDQCTTINDTLQFMQLENVDNIQVNALNVHAKNEALVGRTQRKATHLLTLDLNGFFHVPAEMLAQLINFEFGWDLLDNVSLKEQWEQFEHNNYDVED</sequence>
<dbReference type="Proteomes" id="UP001276659">
    <property type="component" value="Unassembled WGS sequence"/>
</dbReference>
<dbReference type="EMBL" id="JASNWA010000010">
    <property type="protein sequence ID" value="KAK3168526.1"/>
    <property type="molecule type" value="Genomic_DNA"/>
</dbReference>
<organism evidence="1 2">
    <name type="scientific">Lepraria neglecta</name>
    <dbReference type="NCBI Taxonomy" id="209136"/>
    <lineage>
        <taxon>Eukaryota</taxon>
        <taxon>Fungi</taxon>
        <taxon>Dikarya</taxon>
        <taxon>Ascomycota</taxon>
        <taxon>Pezizomycotina</taxon>
        <taxon>Lecanoromycetes</taxon>
        <taxon>OSLEUM clade</taxon>
        <taxon>Lecanoromycetidae</taxon>
        <taxon>Lecanorales</taxon>
        <taxon>Lecanorineae</taxon>
        <taxon>Stereocaulaceae</taxon>
        <taxon>Lepraria</taxon>
    </lineage>
</organism>
<protein>
    <recommendedName>
        <fullName evidence="3">F-box domain-containing protein</fullName>
    </recommendedName>
</protein>
<proteinExistence type="predicted"/>
<evidence type="ECO:0008006" key="3">
    <source>
        <dbReference type="Google" id="ProtNLM"/>
    </source>
</evidence>
<gene>
    <name evidence="1" type="ORF">OEA41_004974</name>
</gene>
<comment type="caution">
    <text evidence="1">The sequence shown here is derived from an EMBL/GenBank/DDBJ whole genome shotgun (WGS) entry which is preliminary data.</text>
</comment>
<dbReference type="AlphaFoldDB" id="A0AAD9YYY9"/>